<protein>
    <submittedName>
        <fullName evidence="2">Uncharacterized protein</fullName>
    </submittedName>
</protein>
<organism evidence="2 3">
    <name type="scientific">Cupriavidus taiwanensis</name>
    <dbReference type="NCBI Taxonomy" id="164546"/>
    <lineage>
        <taxon>Bacteria</taxon>
        <taxon>Pseudomonadati</taxon>
        <taxon>Pseudomonadota</taxon>
        <taxon>Betaproteobacteria</taxon>
        <taxon>Burkholderiales</taxon>
        <taxon>Burkholderiaceae</taxon>
        <taxon>Cupriavidus</taxon>
    </lineage>
</organism>
<proteinExistence type="predicted"/>
<evidence type="ECO:0000256" key="1">
    <source>
        <dbReference type="SAM" id="MobiDB-lite"/>
    </source>
</evidence>
<feature type="region of interest" description="Disordered" evidence="1">
    <location>
        <begin position="30"/>
        <end position="52"/>
    </location>
</feature>
<feature type="compositionally biased region" description="Polar residues" evidence="1">
    <location>
        <begin position="36"/>
        <end position="46"/>
    </location>
</feature>
<sequence>MDNGAATRLSPQKRVRAPVHYRHLEPRPRTHFCENPRQSVPVSAPTSDRPRLDSPAYQFLRRTHFCDRSLAPGSPLRRTCFCVHGC</sequence>
<name>A0A975XCU7_9BURK</name>
<evidence type="ECO:0000313" key="2">
    <source>
        <dbReference type="EMBL" id="SOY65973.1"/>
    </source>
</evidence>
<evidence type="ECO:0000313" key="3">
    <source>
        <dbReference type="Proteomes" id="UP000257016"/>
    </source>
</evidence>
<gene>
    <name evidence="2" type="ORF">CBM2586_B10568</name>
</gene>
<accession>A0A975XCU7</accession>
<dbReference type="EMBL" id="OFSN01000015">
    <property type="protein sequence ID" value="SOY65973.1"/>
    <property type="molecule type" value="Genomic_DNA"/>
</dbReference>
<comment type="caution">
    <text evidence="2">The sequence shown here is derived from an EMBL/GenBank/DDBJ whole genome shotgun (WGS) entry which is preliminary data.</text>
</comment>
<dbReference type="AlphaFoldDB" id="A0A975XCU7"/>
<dbReference type="Proteomes" id="UP000257016">
    <property type="component" value="Unassembled WGS sequence"/>
</dbReference>
<reference evidence="2 3" key="1">
    <citation type="submission" date="2018-01" db="EMBL/GenBank/DDBJ databases">
        <authorList>
            <person name="Clerissi C."/>
        </authorList>
    </citation>
    <scope>NUCLEOTIDE SEQUENCE [LARGE SCALE GENOMIC DNA]</scope>
    <source>
        <strain evidence="2">Cupriavidus taiwanensis LMG 19430</strain>
    </source>
</reference>